<organism evidence="7 8">
    <name type="scientific">Myxozyma melibiosi</name>
    <dbReference type="NCBI Taxonomy" id="54550"/>
    <lineage>
        <taxon>Eukaryota</taxon>
        <taxon>Fungi</taxon>
        <taxon>Dikarya</taxon>
        <taxon>Ascomycota</taxon>
        <taxon>Saccharomycotina</taxon>
        <taxon>Lipomycetes</taxon>
        <taxon>Lipomycetales</taxon>
        <taxon>Lipomycetaceae</taxon>
        <taxon>Myxozyma</taxon>
    </lineage>
</organism>
<name>A0ABR1F676_9ASCO</name>
<dbReference type="Proteomes" id="UP001498771">
    <property type="component" value="Unassembled WGS sequence"/>
</dbReference>
<feature type="transmembrane region" description="Helical" evidence="6">
    <location>
        <begin position="13"/>
        <end position="38"/>
    </location>
</feature>
<dbReference type="InterPro" id="IPR019334">
    <property type="entry name" value="TMEM170A/B/YPR153W-like"/>
</dbReference>
<protein>
    <recommendedName>
        <fullName evidence="9">Integral membrane protein</fullName>
    </recommendedName>
</protein>
<evidence type="ECO:0000256" key="5">
    <source>
        <dbReference type="ARBA" id="ARBA00023136"/>
    </source>
</evidence>
<keyword evidence="4 6" id="KW-1133">Transmembrane helix</keyword>
<evidence type="ECO:0000313" key="8">
    <source>
        <dbReference type="Proteomes" id="UP001498771"/>
    </source>
</evidence>
<keyword evidence="3 6" id="KW-0812">Transmembrane</keyword>
<keyword evidence="8" id="KW-1185">Reference proteome</keyword>
<dbReference type="GeneID" id="90038032"/>
<dbReference type="Pfam" id="PF10190">
    <property type="entry name" value="Tmemb_170"/>
    <property type="match status" value="1"/>
</dbReference>
<proteinExistence type="inferred from homology"/>
<evidence type="ECO:0008006" key="9">
    <source>
        <dbReference type="Google" id="ProtNLM"/>
    </source>
</evidence>
<accession>A0ABR1F676</accession>
<evidence type="ECO:0000313" key="7">
    <source>
        <dbReference type="EMBL" id="KAK7205344.1"/>
    </source>
</evidence>
<dbReference type="EMBL" id="JBBJBU010000005">
    <property type="protein sequence ID" value="KAK7205344.1"/>
    <property type="molecule type" value="Genomic_DNA"/>
</dbReference>
<evidence type="ECO:0000256" key="2">
    <source>
        <dbReference type="ARBA" id="ARBA00006325"/>
    </source>
</evidence>
<feature type="transmembrane region" description="Helical" evidence="6">
    <location>
        <begin position="84"/>
        <end position="105"/>
    </location>
</feature>
<feature type="transmembrane region" description="Helical" evidence="6">
    <location>
        <begin position="50"/>
        <end position="78"/>
    </location>
</feature>
<comment type="similarity">
    <text evidence="2">Belongs to the TMEM170 family.</text>
</comment>
<evidence type="ECO:0000256" key="1">
    <source>
        <dbReference type="ARBA" id="ARBA00004141"/>
    </source>
</evidence>
<comment type="caution">
    <text evidence="7">The sequence shown here is derived from an EMBL/GenBank/DDBJ whole genome shotgun (WGS) entry which is preliminary data.</text>
</comment>
<gene>
    <name evidence="7" type="ORF">BZA70DRAFT_277880</name>
</gene>
<evidence type="ECO:0000256" key="6">
    <source>
        <dbReference type="SAM" id="Phobius"/>
    </source>
</evidence>
<keyword evidence="5 6" id="KW-0472">Membrane</keyword>
<sequence length="110" mass="12418">MDTKYYLYYRQDIWKFTCLWTIIIYEAVHFVAGSWVVLMNRRLKSLVILAIYMFIGGVGAVISGSIVGAILGLIYSAGSLQMSTWIPFVWAVVQVLTLIMTSYSMTASVM</sequence>
<dbReference type="RefSeq" id="XP_064768377.1">
    <property type="nucleotide sequence ID" value="XM_064912520.1"/>
</dbReference>
<comment type="subcellular location">
    <subcellularLocation>
        <location evidence="1">Membrane</location>
        <topology evidence="1">Multi-pass membrane protein</topology>
    </subcellularLocation>
</comment>
<reference evidence="7 8" key="1">
    <citation type="submission" date="2024-03" db="EMBL/GenBank/DDBJ databases">
        <title>Genome-scale model development and genomic sequencing of the oleaginous clade Lipomyces.</title>
        <authorList>
            <consortium name="Lawrence Berkeley National Laboratory"/>
            <person name="Czajka J.J."/>
            <person name="Han Y."/>
            <person name="Kim J."/>
            <person name="Mondo S.J."/>
            <person name="Hofstad B.A."/>
            <person name="Robles A."/>
            <person name="Haridas S."/>
            <person name="Riley R."/>
            <person name="LaButti K."/>
            <person name="Pangilinan J."/>
            <person name="Andreopoulos W."/>
            <person name="Lipzen A."/>
            <person name="Yan J."/>
            <person name="Wang M."/>
            <person name="Ng V."/>
            <person name="Grigoriev I.V."/>
            <person name="Spatafora J.W."/>
            <person name="Magnuson J.K."/>
            <person name="Baker S.E."/>
            <person name="Pomraning K.R."/>
        </authorList>
    </citation>
    <scope>NUCLEOTIDE SEQUENCE [LARGE SCALE GENOMIC DNA]</scope>
    <source>
        <strain evidence="7 8">Phaff 52-87</strain>
    </source>
</reference>
<dbReference type="PANTHER" id="PTHR22779">
    <property type="entry name" value="SD17342P"/>
    <property type="match status" value="1"/>
</dbReference>
<evidence type="ECO:0000256" key="4">
    <source>
        <dbReference type="ARBA" id="ARBA00022989"/>
    </source>
</evidence>
<evidence type="ECO:0000256" key="3">
    <source>
        <dbReference type="ARBA" id="ARBA00022692"/>
    </source>
</evidence>
<dbReference type="PANTHER" id="PTHR22779:SF6">
    <property type="entry name" value="SD17342P"/>
    <property type="match status" value="1"/>
</dbReference>